<gene>
    <name evidence="1" type="ORF">BIW11_00785</name>
</gene>
<proteinExistence type="predicted"/>
<reference evidence="1 2" key="1">
    <citation type="journal article" date="2017" name="Gigascience">
        <title>Draft genome of the honey bee ectoparasitic mite, Tropilaelaps mercedesae, is shaped by the parasitic life history.</title>
        <authorList>
            <person name="Dong X."/>
            <person name="Armstrong S.D."/>
            <person name="Xia D."/>
            <person name="Makepeace B.L."/>
            <person name="Darby A.C."/>
            <person name="Kadowaki T."/>
        </authorList>
    </citation>
    <scope>NUCLEOTIDE SEQUENCE [LARGE SCALE GENOMIC DNA]</scope>
    <source>
        <strain evidence="1">Wuxi-XJTLU</strain>
    </source>
</reference>
<protein>
    <submittedName>
        <fullName evidence="1">Uncharacterized protein</fullName>
    </submittedName>
</protein>
<sequence length="98" mass="10719">MNETRTADGAQPLDCKPGYKLLIAPQVYQGPLEPGVWLRRVLLGKTAFLLTAWCMFARASLDAFALSSAGLYHGRFIARLGPNAQSSQVVLHTPRYTG</sequence>
<keyword evidence="2" id="KW-1185">Reference proteome</keyword>
<dbReference type="InParanoid" id="A0A1V9XPF8"/>
<comment type="caution">
    <text evidence="1">The sequence shown here is derived from an EMBL/GenBank/DDBJ whole genome shotgun (WGS) entry which is preliminary data.</text>
</comment>
<name>A0A1V9XPF8_9ACAR</name>
<evidence type="ECO:0000313" key="2">
    <source>
        <dbReference type="Proteomes" id="UP000192247"/>
    </source>
</evidence>
<organism evidence="1 2">
    <name type="scientific">Tropilaelaps mercedesae</name>
    <dbReference type="NCBI Taxonomy" id="418985"/>
    <lineage>
        <taxon>Eukaryota</taxon>
        <taxon>Metazoa</taxon>
        <taxon>Ecdysozoa</taxon>
        <taxon>Arthropoda</taxon>
        <taxon>Chelicerata</taxon>
        <taxon>Arachnida</taxon>
        <taxon>Acari</taxon>
        <taxon>Parasitiformes</taxon>
        <taxon>Mesostigmata</taxon>
        <taxon>Gamasina</taxon>
        <taxon>Dermanyssoidea</taxon>
        <taxon>Laelapidae</taxon>
        <taxon>Tropilaelaps</taxon>
    </lineage>
</organism>
<evidence type="ECO:0000313" key="1">
    <source>
        <dbReference type="EMBL" id="OQR75361.1"/>
    </source>
</evidence>
<feature type="non-terminal residue" evidence="1">
    <location>
        <position position="98"/>
    </location>
</feature>
<dbReference type="Proteomes" id="UP000192247">
    <property type="component" value="Unassembled WGS sequence"/>
</dbReference>
<accession>A0A1V9XPF8</accession>
<dbReference type="AlphaFoldDB" id="A0A1V9XPF8"/>
<dbReference type="EMBL" id="MNPL01006483">
    <property type="protein sequence ID" value="OQR75361.1"/>
    <property type="molecule type" value="Genomic_DNA"/>
</dbReference>